<evidence type="ECO:0000256" key="1">
    <source>
        <dbReference type="ARBA" id="ARBA00022801"/>
    </source>
</evidence>
<evidence type="ECO:0000313" key="3">
    <source>
        <dbReference type="EMBL" id="MDR7325555.1"/>
    </source>
</evidence>
<dbReference type="InterPro" id="IPR036457">
    <property type="entry name" value="PPM-type-like_dom_sf"/>
</dbReference>
<organism evidence="3 4">
    <name type="scientific">Catenuloplanes niger</name>
    <dbReference type="NCBI Taxonomy" id="587534"/>
    <lineage>
        <taxon>Bacteria</taxon>
        <taxon>Bacillati</taxon>
        <taxon>Actinomycetota</taxon>
        <taxon>Actinomycetes</taxon>
        <taxon>Micromonosporales</taxon>
        <taxon>Micromonosporaceae</taxon>
        <taxon>Catenuloplanes</taxon>
    </lineage>
</organism>
<dbReference type="SUPFAM" id="SSF81606">
    <property type="entry name" value="PP2C-like"/>
    <property type="match status" value="1"/>
</dbReference>
<keyword evidence="1" id="KW-0378">Hydrolase</keyword>
<feature type="domain" description="PPM-type phosphatase" evidence="2">
    <location>
        <begin position="159"/>
        <end position="374"/>
    </location>
</feature>
<reference evidence="3 4" key="1">
    <citation type="submission" date="2023-07" db="EMBL/GenBank/DDBJ databases">
        <title>Sequencing the genomes of 1000 actinobacteria strains.</title>
        <authorList>
            <person name="Klenk H.-P."/>
        </authorList>
    </citation>
    <scope>NUCLEOTIDE SEQUENCE [LARGE SCALE GENOMIC DNA]</scope>
    <source>
        <strain evidence="3 4">DSM 44711</strain>
    </source>
</reference>
<accession>A0AAE4CUW1</accession>
<dbReference type="Gene3D" id="3.60.40.10">
    <property type="entry name" value="PPM-type phosphatase domain"/>
    <property type="match status" value="1"/>
</dbReference>
<dbReference type="EMBL" id="JAVDYC010000001">
    <property type="protein sequence ID" value="MDR7325555.1"/>
    <property type="molecule type" value="Genomic_DNA"/>
</dbReference>
<gene>
    <name evidence="3" type="ORF">J2S44_005805</name>
</gene>
<dbReference type="PANTHER" id="PTHR43156">
    <property type="entry name" value="STAGE II SPORULATION PROTEIN E-RELATED"/>
    <property type="match status" value="1"/>
</dbReference>
<dbReference type="SMART" id="SM00331">
    <property type="entry name" value="PP2C_SIG"/>
    <property type="match status" value="1"/>
</dbReference>
<dbReference type="GO" id="GO:0016791">
    <property type="term" value="F:phosphatase activity"/>
    <property type="evidence" value="ECO:0007669"/>
    <property type="project" value="TreeGrafter"/>
</dbReference>
<name>A0AAE4CUW1_9ACTN</name>
<dbReference type="PANTHER" id="PTHR43156:SF2">
    <property type="entry name" value="STAGE II SPORULATION PROTEIN E"/>
    <property type="match status" value="1"/>
</dbReference>
<comment type="caution">
    <text evidence="3">The sequence shown here is derived from an EMBL/GenBank/DDBJ whole genome shotgun (WGS) entry which is preliminary data.</text>
</comment>
<dbReference type="InterPro" id="IPR052016">
    <property type="entry name" value="Bact_Sigma-Reg"/>
</dbReference>
<dbReference type="Proteomes" id="UP001183629">
    <property type="component" value="Unassembled WGS sequence"/>
</dbReference>
<dbReference type="RefSeq" id="WP_310420366.1">
    <property type="nucleotide sequence ID" value="NZ_JAVDYC010000001.1"/>
</dbReference>
<proteinExistence type="predicted"/>
<sequence length="378" mass="41077">MAADDDFGALLRATAPDRLVEAADEYLREWYGVARVDVLIADYRISGLWPVLDGHEDPVGGVLRDRGASARCFAGQQLIIEDGRVFLPLTVWGERVGVLVLDGDDLDLDRLAETADELAIAIRAADRDTDRYRRARRRERLTMAAEMQWDLLPGRSLSHPRFELAGQLEPAYQVAGDHFDWAVTDEKLTITVLNGYGGGLAASALAGLAVNAMRNARRSGGDIVEQAELASDTVFAHHGGEKHVATLLLEADLRTGRVSAVDAGSPRAFRIRGAKLSPITLDQQLPLGMFGEARYSIQSFMLEPGDRLFIVSDGVHAAAPGDREPFGEASMLAAVRATRLQPPAEAVGSVMRGLQDYHDDADPDDDAVIVCLDWHGTD</sequence>
<dbReference type="Pfam" id="PF07228">
    <property type="entry name" value="SpoIIE"/>
    <property type="match status" value="1"/>
</dbReference>
<keyword evidence="4" id="KW-1185">Reference proteome</keyword>
<dbReference type="InterPro" id="IPR001932">
    <property type="entry name" value="PPM-type_phosphatase-like_dom"/>
</dbReference>
<evidence type="ECO:0000259" key="2">
    <source>
        <dbReference type="SMART" id="SM00331"/>
    </source>
</evidence>
<dbReference type="AlphaFoldDB" id="A0AAE4CUW1"/>
<evidence type="ECO:0000313" key="4">
    <source>
        <dbReference type="Proteomes" id="UP001183629"/>
    </source>
</evidence>
<protein>
    <submittedName>
        <fullName evidence="3">Serine phosphatase RsbU (Regulator of sigma subunit)</fullName>
    </submittedName>
</protein>